<protein>
    <submittedName>
        <fullName evidence="2">Uncharacterized protein</fullName>
    </submittedName>
</protein>
<comment type="caution">
    <text evidence="2">The sequence shown here is derived from an EMBL/GenBank/DDBJ whole genome shotgun (WGS) entry which is preliminary data.</text>
</comment>
<name>A0A8S0WLS8_CYCAE</name>
<sequence>MDDKSYSTSISAGNGEGWLCQTASHSLLDLPDSALRRILRVFATVSQPATNITLVNKRLRMLALPYILHTITISSQDAFNRLAHGPYSPLCYQPFAKHVRSLEVRYDPIQSGHLCPNIRLECRNVKTVSFRFTAGACLKDTRLEETRRALFEDTLCRASKRSINASWLDLFLQLNPRRFEWKTRRSSELHLVGMYGTWNQLFNGWTNLSYAFLDGICLVDQADPICFSISLPAQRVHIRNGRSNWMALLHYGPSILTNTGPCQQLLLNNKDRPRKREVPAVVLGSTVVSLKGWSRADRRNFRVQMTEAYLLALFPPPVSQGKSNRPGIGGSFKTWFFYWMDLLVICLILGFSFFIPRFFADCLKVLTLTSDLSLYQADIWTIMSTFKHQIQW</sequence>
<organism evidence="2 3">
    <name type="scientific">Cyclocybe aegerita</name>
    <name type="common">Black poplar mushroom</name>
    <name type="synonym">Agrocybe aegerita</name>
    <dbReference type="NCBI Taxonomy" id="1973307"/>
    <lineage>
        <taxon>Eukaryota</taxon>
        <taxon>Fungi</taxon>
        <taxon>Dikarya</taxon>
        <taxon>Basidiomycota</taxon>
        <taxon>Agaricomycotina</taxon>
        <taxon>Agaricomycetes</taxon>
        <taxon>Agaricomycetidae</taxon>
        <taxon>Agaricales</taxon>
        <taxon>Agaricineae</taxon>
        <taxon>Bolbitiaceae</taxon>
        <taxon>Cyclocybe</taxon>
    </lineage>
</organism>
<keyword evidence="3" id="KW-1185">Reference proteome</keyword>
<evidence type="ECO:0000313" key="2">
    <source>
        <dbReference type="EMBL" id="CAA7260532.1"/>
    </source>
</evidence>
<dbReference type="EMBL" id="CACVBS010000029">
    <property type="protein sequence ID" value="CAA7260532.1"/>
    <property type="molecule type" value="Genomic_DNA"/>
</dbReference>
<accession>A0A8S0WLS8</accession>
<evidence type="ECO:0000256" key="1">
    <source>
        <dbReference type="SAM" id="Phobius"/>
    </source>
</evidence>
<dbReference type="Proteomes" id="UP000467700">
    <property type="component" value="Unassembled WGS sequence"/>
</dbReference>
<keyword evidence="1" id="KW-1133">Transmembrane helix</keyword>
<dbReference type="AlphaFoldDB" id="A0A8S0WLS8"/>
<keyword evidence="1" id="KW-0472">Membrane</keyword>
<proteinExistence type="predicted"/>
<evidence type="ECO:0000313" key="3">
    <source>
        <dbReference type="Proteomes" id="UP000467700"/>
    </source>
</evidence>
<gene>
    <name evidence="2" type="ORF">AAE3_LOCUS2801</name>
</gene>
<reference evidence="2 3" key="1">
    <citation type="submission" date="2020-01" db="EMBL/GenBank/DDBJ databases">
        <authorList>
            <person name="Gupta K D."/>
        </authorList>
    </citation>
    <scope>NUCLEOTIDE SEQUENCE [LARGE SCALE GENOMIC DNA]</scope>
</reference>
<keyword evidence="1" id="KW-0812">Transmembrane</keyword>
<feature type="transmembrane region" description="Helical" evidence="1">
    <location>
        <begin position="335"/>
        <end position="355"/>
    </location>
</feature>